<reference evidence="2 3" key="1">
    <citation type="journal article" date="2013" name="Curr. Biol.">
        <title>The Genome of the Foraminiferan Reticulomyxa filosa.</title>
        <authorList>
            <person name="Glockner G."/>
            <person name="Hulsmann N."/>
            <person name="Schleicher M."/>
            <person name="Noegel A.A."/>
            <person name="Eichinger L."/>
            <person name="Gallinger C."/>
            <person name="Pawlowski J."/>
            <person name="Sierra R."/>
            <person name="Euteneuer U."/>
            <person name="Pillet L."/>
            <person name="Moustafa A."/>
            <person name="Platzer M."/>
            <person name="Groth M."/>
            <person name="Szafranski K."/>
            <person name="Schliwa M."/>
        </authorList>
    </citation>
    <scope>NUCLEOTIDE SEQUENCE [LARGE SCALE GENOMIC DNA]</scope>
</reference>
<organism evidence="2 3">
    <name type="scientific">Reticulomyxa filosa</name>
    <dbReference type="NCBI Taxonomy" id="46433"/>
    <lineage>
        <taxon>Eukaryota</taxon>
        <taxon>Sar</taxon>
        <taxon>Rhizaria</taxon>
        <taxon>Retaria</taxon>
        <taxon>Foraminifera</taxon>
        <taxon>Monothalamids</taxon>
        <taxon>Reticulomyxidae</taxon>
        <taxon>Reticulomyxa</taxon>
    </lineage>
</organism>
<feature type="transmembrane region" description="Helical" evidence="1">
    <location>
        <begin position="45"/>
        <end position="66"/>
    </location>
</feature>
<keyword evidence="1" id="KW-1133">Transmembrane helix</keyword>
<comment type="caution">
    <text evidence="2">The sequence shown here is derived from an EMBL/GenBank/DDBJ whole genome shotgun (WGS) entry which is preliminary data.</text>
</comment>
<protein>
    <submittedName>
        <fullName evidence="2">Uncharacterized protein</fullName>
    </submittedName>
</protein>
<proteinExistence type="predicted"/>
<sequence>MHTHTSQKENCKNFSKERKEESSLHYTYILVTMNDQIDSGISLIIWRWALIASSVVVLIVIIWSAVRVCRKNHVVDSIRYSNHEAVSIDDDDLDDFSPPKTNAPIPPSIEMRTKALETQNQSGKSTVRQLIANKQTNKKMADFAIGHESDSDQSM</sequence>
<keyword evidence="1" id="KW-0472">Membrane</keyword>
<evidence type="ECO:0000313" key="2">
    <source>
        <dbReference type="EMBL" id="ETO28082.1"/>
    </source>
</evidence>
<name>X6NRW5_RETFI</name>
<evidence type="ECO:0000313" key="3">
    <source>
        <dbReference type="Proteomes" id="UP000023152"/>
    </source>
</evidence>
<dbReference type="EMBL" id="ASPP01006872">
    <property type="protein sequence ID" value="ETO28082.1"/>
    <property type="molecule type" value="Genomic_DNA"/>
</dbReference>
<keyword evidence="1" id="KW-0812">Transmembrane</keyword>
<gene>
    <name evidence="2" type="ORF">RFI_09050</name>
</gene>
<dbReference type="Proteomes" id="UP000023152">
    <property type="component" value="Unassembled WGS sequence"/>
</dbReference>
<keyword evidence="3" id="KW-1185">Reference proteome</keyword>
<dbReference type="AlphaFoldDB" id="X6NRW5"/>
<evidence type="ECO:0000256" key="1">
    <source>
        <dbReference type="SAM" id="Phobius"/>
    </source>
</evidence>
<accession>X6NRW5</accession>